<evidence type="ECO:0000256" key="1">
    <source>
        <dbReference type="SAM" id="MobiDB-lite"/>
    </source>
</evidence>
<keyword evidence="4" id="KW-1185">Reference proteome</keyword>
<evidence type="ECO:0000313" key="3">
    <source>
        <dbReference type="EMBL" id="GGO38972.1"/>
    </source>
</evidence>
<feature type="transmembrane region" description="Helical" evidence="2">
    <location>
        <begin position="63"/>
        <end position="84"/>
    </location>
</feature>
<feature type="transmembrane region" description="Helical" evidence="2">
    <location>
        <begin position="395"/>
        <end position="417"/>
    </location>
</feature>
<keyword evidence="2" id="KW-0472">Membrane</keyword>
<reference evidence="3 4" key="1">
    <citation type="journal article" date="2014" name="Int. J. Syst. Evol. Microbiol.">
        <title>Complete genome sequence of Corynebacterium casei LMG S-19264T (=DSM 44701T), isolated from a smear-ripened cheese.</title>
        <authorList>
            <consortium name="US DOE Joint Genome Institute (JGI-PGF)"/>
            <person name="Walter F."/>
            <person name="Albersmeier A."/>
            <person name="Kalinowski J."/>
            <person name="Ruckert C."/>
        </authorList>
    </citation>
    <scope>NUCLEOTIDE SEQUENCE [LARGE SCALE GENOMIC DNA]</scope>
    <source>
        <strain evidence="3 4">CGMCC 1.7029</strain>
    </source>
</reference>
<protein>
    <recommendedName>
        <fullName evidence="5">Capsular polysaccharide transport system permease protein</fullName>
    </recommendedName>
</protein>
<dbReference type="EMBL" id="BMLP01000015">
    <property type="protein sequence ID" value="GGO38972.1"/>
    <property type="molecule type" value="Genomic_DNA"/>
</dbReference>
<dbReference type="GO" id="GO:0004713">
    <property type="term" value="F:protein tyrosine kinase activity"/>
    <property type="evidence" value="ECO:0007669"/>
    <property type="project" value="TreeGrafter"/>
</dbReference>
<comment type="caution">
    <text evidence="3">The sequence shown here is derived from an EMBL/GenBank/DDBJ whole genome shotgun (WGS) entry which is preliminary data.</text>
</comment>
<evidence type="ECO:0000313" key="4">
    <source>
        <dbReference type="Proteomes" id="UP000598196"/>
    </source>
</evidence>
<gene>
    <name evidence="3" type="ORF">GCM10010991_37130</name>
</gene>
<organism evidence="3 4">
    <name type="scientific">Gemmobacter aquaticus</name>
    <dbReference type="NCBI Taxonomy" id="490185"/>
    <lineage>
        <taxon>Bacteria</taxon>
        <taxon>Pseudomonadati</taxon>
        <taxon>Pseudomonadota</taxon>
        <taxon>Alphaproteobacteria</taxon>
        <taxon>Rhodobacterales</taxon>
        <taxon>Paracoccaceae</taxon>
        <taxon>Gemmobacter</taxon>
    </lineage>
</organism>
<accession>A0A917YMQ2</accession>
<dbReference type="Proteomes" id="UP000598196">
    <property type="component" value="Unassembled WGS sequence"/>
</dbReference>
<proteinExistence type="predicted"/>
<name>A0A917YMQ2_9RHOB</name>
<keyword evidence="2" id="KW-0812">Transmembrane</keyword>
<dbReference type="AlphaFoldDB" id="A0A917YMQ2"/>
<sequence>MTDQTGPSMEDAQPAVSQPAAPKRGRKPGGARAKLAAEGPSSTLPPLPPLAAPAQVRARHRGLVWAFVLVVVLPVLTSAVYLWGFAKDQYASTVGFTVRREEASSATDILGGLTRITGGGGSMETDILYEFIRSQEIVTAIDERIGLADIYSQNWPADPAFALWPNPSTEALHGHWERMVRISYDSATQLIELRVLAFAPDQAQRIAQEILAESQKMINNLNQAAREDIMRYANEDVDKTIVRLKEAREALSRFRTRTQIVDPAADIQGRMGVLANLQQQLAEALIENDIVLGTTLENDPRREQTDRRIAVIRDRIASERATFATTEGGAAGENYPELLAEFERLTVDLQYAEETYRLALAAQDSAREQAARQTVYLAPYVRPTLPQTAEYPQRAILTGMIALFLTFAWAIGALIFYSVRDRR</sequence>
<dbReference type="RefSeq" id="WP_229704482.1">
    <property type="nucleotide sequence ID" value="NZ_BMLP01000015.1"/>
</dbReference>
<feature type="region of interest" description="Disordered" evidence="1">
    <location>
        <begin position="1"/>
        <end position="48"/>
    </location>
</feature>
<dbReference type="PANTHER" id="PTHR32309:SF13">
    <property type="entry name" value="FERRIC ENTEROBACTIN TRANSPORT PROTEIN FEPE"/>
    <property type="match status" value="1"/>
</dbReference>
<dbReference type="PANTHER" id="PTHR32309">
    <property type="entry name" value="TYROSINE-PROTEIN KINASE"/>
    <property type="match status" value="1"/>
</dbReference>
<dbReference type="GO" id="GO:0005886">
    <property type="term" value="C:plasma membrane"/>
    <property type="evidence" value="ECO:0007669"/>
    <property type="project" value="TreeGrafter"/>
</dbReference>
<evidence type="ECO:0008006" key="5">
    <source>
        <dbReference type="Google" id="ProtNLM"/>
    </source>
</evidence>
<evidence type="ECO:0000256" key="2">
    <source>
        <dbReference type="SAM" id="Phobius"/>
    </source>
</evidence>
<dbReference type="InterPro" id="IPR050445">
    <property type="entry name" value="Bact_polysacc_biosynth/exp"/>
</dbReference>
<keyword evidence="2" id="KW-1133">Transmembrane helix</keyword>